<evidence type="ECO:0000313" key="5">
    <source>
        <dbReference type="EMBL" id="CKR69946.1"/>
    </source>
</evidence>
<evidence type="ECO:0000313" key="25">
    <source>
        <dbReference type="Proteomes" id="UP000300237"/>
    </source>
</evidence>
<evidence type="ECO:0000313" key="10">
    <source>
        <dbReference type="EMBL" id="COW87136.1"/>
    </source>
</evidence>
<reference evidence="12 23" key="5">
    <citation type="submission" date="2017-02" db="EMBL/GenBank/DDBJ databases">
        <title>Protein polymorphisms may explain contrasting epidemiological fitness of two variants of a multidrug-resistant Mycobacterium tuberculosis strain.</title>
        <authorList>
            <person name="Bigi M.M."/>
            <person name="Lopez B."/>
            <person name="Blanco F.C."/>
            <person name="Sasiain M.C."/>
            <person name="De La Barrera S."/>
            <person name="Ritacco V."/>
            <person name="Bigi F."/>
            <person name="Soria M.A."/>
        </authorList>
    </citation>
    <scope>NUCLEOTIDE SEQUENCE [LARGE SCALE GENOMIC DNA]</scope>
    <source>
        <strain evidence="12 23">6548</strain>
    </source>
</reference>
<reference evidence="15 16" key="2">
    <citation type="submission" date="2015-03" db="EMBL/GenBank/DDBJ databases">
        <authorList>
            <consortium name="Pathogen Informatics"/>
        </authorList>
    </citation>
    <scope>NUCLEOTIDE SEQUENCE [LARGE SCALE GENOMIC DNA]</scope>
    <source>
        <strain evidence="4 22">Bir 185</strain>
        <strain evidence="5 20">Bir 187</strain>
        <strain evidence="7 15">D00501624</strain>
        <strain evidence="8 17">G09801536</strain>
        <strain evidence="3 18">G09901357</strain>
        <strain evidence="9 16">M09401471</strain>
        <strain evidence="10 19">P00601463</strain>
    </source>
</reference>
<dbReference type="EMBL" id="JAGIZI010000001">
    <property type="protein sequence ID" value="MBP0681726.1"/>
    <property type="molecule type" value="Genomic_DNA"/>
</dbReference>
<dbReference type="CDD" id="cd14529">
    <property type="entry name" value="TpbA-like"/>
    <property type="match status" value="1"/>
</dbReference>
<evidence type="ECO:0000313" key="4">
    <source>
        <dbReference type="EMBL" id="CKR21518.1"/>
    </source>
</evidence>
<dbReference type="Proteomes" id="UP000189452">
    <property type="component" value="Chromosome"/>
</dbReference>
<dbReference type="EMBL" id="CSAD01000006">
    <property type="protein sequence ID" value="COU66352.1"/>
    <property type="molecule type" value="Genomic_DNA"/>
</dbReference>
<dbReference type="Proteomes" id="UP000049023">
    <property type="component" value="Unassembled WGS sequence"/>
</dbReference>
<dbReference type="EMBL" id="CNFU01000366">
    <property type="protein sequence ID" value="CKR69946.1"/>
    <property type="molecule type" value="Genomic_DNA"/>
</dbReference>
<dbReference type="EMBL" id="CQQC01000618">
    <property type="protein sequence ID" value="CNV28138.1"/>
    <property type="molecule type" value="Genomic_DNA"/>
</dbReference>
<dbReference type="EMBL" id="LR027516">
    <property type="protein sequence ID" value="VCU48375.1"/>
    <property type="molecule type" value="Genomic_DNA"/>
</dbReference>
<evidence type="ECO:0000313" key="18">
    <source>
        <dbReference type="Proteomes" id="UP000048289"/>
    </source>
</evidence>
<evidence type="ECO:0000313" key="11">
    <source>
        <dbReference type="EMBL" id="MBP0681726.1"/>
    </source>
</evidence>
<dbReference type="EMBL" id="LWDQ01000001">
    <property type="protein sequence ID" value="OMH58020.1"/>
    <property type="molecule type" value="Genomic_DNA"/>
</dbReference>
<dbReference type="EMBL" id="COPH01000002">
    <property type="protein sequence ID" value="CLV52046.1"/>
    <property type="molecule type" value="Genomic_DNA"/>
</dbReference>
<dbReference type="EMBL" id="CHKL01000486">
    <property type="protein sequence ID" value="COW87136.1"/>
    <property type="molecule type" value="Genomic_DNA"/>
</dbReference>
<evidence type="ECO:0000259" key="2">
    <source>
        <dbReference type="PROSITE" id="PS50056"/>
    </source>
</evidence>
<sequence>MAVRELPGAWNFRDVADTATALRPGRLFRSSELSRLDDAGRATLRRLGITDVADLRSSREVARRGPGRVPDGIDVHLLPFPDLADDDADDSAPHETAFKRLLTNDGSNGESGESSQSINDAATRYMTDEYRQFPTRNGAQRALHRVVTLLAAGRPVLTHCFAGKDRTGFVVALVLEAVGLDRDVIVADYLRSNDSVPQLRARISEMIQQRFDTELAPEVVTFTKARLSDGVLGVRAEYLAAARQTIDETYGSLGGYLRDAGISQATVNRMRGVLLG</sequence>
<name>A0A045ISB3_MYCTX</name>
<dbReference type="Proteomes" id="UP000048600">
    <property type="component" value="Unassembled WGS sequence"/>
</dbReference>
<dbReference type="InterPro" id="IPR000387">
    <property type="entry name" value="Tyr_Pase_dom"/>
</dbReference>
<dbReference type="Pfam" id="PF13350">
    <property type="entry name" value="Y_phosphatase3"/>
    <property type="match status" value="1"/>
</dbReference>
<dbReference type="Proteomes" id="UP000045842">
    <property type="component" value="Unassembled WGS sequence"/>
</dbReference>
<evidence type="ECO:0000313" key="19">
    <source>
        <dbReference type="Proteomes" id="UP000048600"/>
    </source>
</evidence>
<dbReference type="Gene3D" id="3.90.190.10">
    <property type="entry name" value="Protein tyrosine phosphatase superfamily"/>
    <property type="match status" value="1"/>
</dbReference>
<evidence type="ECO:0000313" key="20">
    <source>
        <dbReference type="Proteomes" id="UP000049023"/>
    </source>
</evidence>
<dbReference type="Proteomes" id="UP000039217">
    <property type="component" value="Unassembled WGS sequence"/>
</dbReference>
<evidence type="ECO:0000313" key="12">
    <source>
        <dbReference type="EMBL" id="OMH58020.1"/>
    </source>
</evidence>
<evidence type="ECO:0000313" key="6">
    <source>
        <dbReference type="EMBL" id="CLV52046.1"/>
    </source>
</evidence>
<accession>A0A045ISB3</accession>
<dbReference type="PANTHER" id="PTHR31126:SF1">
    <property type="entry name" value="TYROSINE SPECIFIC PROTEIN PHOSPHATASES DOMAIN-CONTAINING PROTEIN"/>
    <property type="match status" value="1"/>
</dbReference>
<evidence type="ECO:0000313" key="14">
    <source>
        <dbReference type="EMBL" id="VCU48375.1"/>
    </source>
</evidence>
<dbReference type="EMBL" id="CNFT01000148">
    <property type="protein sequence ID" value="CKR21518.1"/>
    <property type="molecule type" value="Genomic_DNA"/>
</dbReference>
<dbReference type="Proteomes" id="UP000050139">
    <property type="component" value="Unassembled WGS sequence"/>
</dbReference>
<comment type="similarity">
    <text evidence="1">Belongs to the protein-tyrosine phosphatase family.</text>
</comment>
<proteinExistence type="inferred from homology"/>
<dbReference type="Proteomes" id="UP000256381">
    <property type="component" value="Unassembled WGS sequence"/>
</dbReference>
<organism evidence="12 23">
    <name type="scientific">Mycobacterium tuberculosis</name>
    <dbReference type="NCBI Taxonomy" id="1773"/>
    <lineage>
        <taxon>Bacteria</taxon>
        <taxon>Bacillati</taxon>
        <taxon>Actinomycetota</taxon>
        <taxon>Actinomycetes</taxon>
        <taxon>Mycobacteriales</taxon>
        <taxon>Mycobacteriaceae</taxon>
        <taxon>Mycobacterium</taxon>
        <taxon>Mycobacterium tuberculosis complex</taxon>
    </lineage>
</organism>
<dbReference type="GO" id="GO:0004725">
    <property type="term" value="F:protein tyrosine phosphatase activity"/>
    <property type="evidence" value="ECO:0007669"/>
    <property type="project" value="UniProtKB-EC"/>
</dbReference>
<dbReference type="PANTHER" id="PTHR31126">
    <property type="entry name" value="TYROSINE-PROTEIN PHOSPHATASE"/>
    <property type="match status" value="1"/>
</dbReference>
<dbReference type="EMBL" id="QTBD01000049">
    <property type="protein sequence ID" value="REQ55741.1"/>
    <property type="molecule type" value="Genomic_DNA"/>
</dbReference>
<dbReference type="RefSeq" id="WP_003401010.1">
    <property type="nucleotide sequence ID" value="NZ_AP017901.1"/>
</dbReference>
<keyword evidence="12" id="KW-0378">Hydrolase</keyword>
<evidence type="ECO:0000313" key="13">
    <source>
        <dbReference type="EMBL" id="REQ55741.1"/>
    </source>
</evidence>
<dbReference type="AlphaFoldDB" id="A0A045ISB3"/>
<evidence type="ECO:0000313" key="8">
    <source>
        <dbReference type="EMBL" id="COU66352.1"/>
    </source>
</evidence>
<evidence type="ECO:0000313" key="24">
    <source>
        <dbReference type="Proteomes" id="UP000256381"/>
    </source>
</evidence>
<dbReference type="Proteomes" id="UP000050164">
    <property type="component" value="Unassembled WGS sequence"/>
</dbReference>
<dbReference type="InterPro" id="IPR026893">
    <property type="entry name" value="Tyr/Ser_Pase_IphP-type"/>
</dbReference>
<reference evidence="13" key="6">
    <citation type="submission" date="2018-07" db="EMBL/GenBank/DDBJ databases">
        <authorList>
            <person name="Shah S."/>
            <person name="Brown T."/>
            <person name="Auld S."/>
            <person name="Bratton K."/>
            <person name="Narechania A."/>
            <person name="Mathema B."/>
            <person name="Gandhi N."/>
        </authorList>
    </citation>
    <scope>NUCLEOTIDE SEQUENCE</scope>
    <source>
        <strain evidence="13">32301_S10</strain>
    </source>
</reference>
<dbReference type="Proteomes" id="UP000300237">
    <property type="component" value="Chromosome"/>
</dbReference>
<dbReference type="ChEMBL" id="CHEMBL4295521"/>
<evidence type="ECO:0000313" key="17">
    <source>
        <dbReference type="Proteomes" id="UP000045842"/>
    </source>
</evidence>
<reference evidence="11 26" key="8">
    <citation type="submission" date="2021-03" db="EMBL/GenBank/DDBJ databases">
        <title>Whole Genome Sequencing of Mycobacterium tuberculosis clinical isolates from Arunachal Pradesh, India.</title>
        <authorList>
            <person name="Singh S."/>
            <person name="Mudliar S.R."/>
            <person name="Kulsum U."/>
            <person name="Rufai S.B."/>
            <person name="Singh P.K."/>
            <person name="Umpo M."/>
            <person name="Nyori M."/>
        </authorList>
    </citation>
    <scope>NUCLEOTIDE SEQUENCE [LARGE SCALE GENOMIC DNA]</scope>
    <source>
        <strain evidence="11 26">OMICS/BPL/0142/20/SP</strain>
    </source>
</reference>
<feature type="domain" description="Tyrosine specific protein phosphatases" evidence="2">
    <location>
        <begin position="140"/>
        <end position="214"/>
    </location>
</feature>
<reference evidence="12 23" key="3">
    <citation type="submission" date="2016-04" db="EMBL/GenBank/DDBJ databases">
        <authorList>
            <person name="Bigi M."/>
            <person name="Bigi F."/>
            <person name="Soria M.A."/>
        </authorList>
    </citation>
    <scope>NUCLEOTIDE SEQUENCE [LARGE SCALE GENOMIC DNA]</scope>
    <source>
        <strain evidence="12 23">6548</strain>
    </source>
</reference>
<evidence type="ECO:0000313" key="22">
    <source>
        <dbReference type="Proteomes" id="UP000050164"/>
    </source>
</evidence>
<dbReference type="Proteomes" id="UP000048289">
    <property type="component" value="Unassembled WGS sequence"/>
</dbReference>
<evidence type="ECO:0000256" key="1">
    <source>
        <dbReference type="ARBA" id="ARBA00009580"/>
    </source>
</evidence>
<reference evidence="6 21" key="1">
    <citation type="submission" date="2015-03" db="EMBL/GenBank/DDBJ databases">
        <authorList>
            <consortium name="Pathogen Informatics"/>
            <person name="Murphy D."/>
        </authorList>
    </citation>
    <scope>NUCLEOTIDE SEQUENCE [LARGE SCALE GENOMIC DNA]</scope>
    <source>
        <strain evidence="6 21">0268S</strain>
    </source>
</reference>
<dbReference type="Proteomes" id="UP000044938">
    <property type="component" value="Unassembled WGS sequence"/>
</dbReference>
<dbReference type="PROSITE" id="PS50056">
    <property type="entry name" value="TYR_PHOSPHATASE_2"/>
    <property type="match status" value="1"/>
</dbReference>
<evidence type="ECO:0000313" key="26">
    <source>
        <dbReference type="Proteomes" id="UP000671119"/>
    </source>
</evidence>
<evidence type="ECO:0000313" key="21">
    <source>
        <dbReference type="Proteomes" id="UP000050139"/>
    </source>
</evidence>
<evidence type="ECO:0000313" key="9">
    <source>
        <dbReference type="EMBL" id="COW30025.1"/>
    </source>
</evidence>
<dbReference type="InterPro" id="IPR029021">
    <property type="entry name" value="Prot-tyrosine_phosphatase-like"/>
</dbReference>
<dbReference type="EC" id="3.1.3.48" evidence="3 12"/>
<dbReference type="SMR" id="A0A045ISB3"/>
<evidence type="ECO:0000313" key="7">
    <source>
        <dbReference type="EMBL" id="CNV28138.1"/>
    </source>
</evidence>
<gene>
    <name evidence="12" type="primary">iphP</name>
    <name evidence="3" type="synonym">ptbB</name>
    <name evidence="12" type="ORF">A4S10_00168</name>
    <name evidence="14" type="ORF">DKC2_0175</name>
    <name evidence="13" type="ORF">DSJ38_03910</name>
    <name evidence="7" type="ORF">ERS007661_01968</name>
    <name evidence="8" type="ORF">ERS007679_00112</name>
    <name evidence="3" type="ORF">ERS007681_02995</name>
    <name evidence="9" type="ORF">ERS007720_02283</name>
    <name evidence="10" type="ORF">ERS007741_03321</name>
    <name evidence="4" type="ORF">ERS027659_00933</name>
    <name evidence="5" type="ORF">ERS027661_01932</name>
    <name evidence="6" type="ORF">ERS094118_00366</name>
    <name evidence="11" type="ORF">J8J21_00940</name>
</gene>
<dbReference type="SUPFAM" id="SSF52799">
    <property type="entry name" value="(Phosphotyrosine protein) phosphatases II"/>
    <property type="match status" value="1"/>
</dbReference>
<evidence type="ECO:0000313" key="3">
    <source>
        <dbReference type="EMBL" id="CFE41625.1"/>
    </source>
</evidence>
<evidence type="ECO:0000313" key="15">
    <source>
        <dbReference type="Proteomes" id="UP000039217"/>
    </source>
</evidence>
<evidence type="ECO:0000313" key="23">
    <source>
        <dbReference type="Proteomes" id="UP000189452"/>
    </source>
</evidence>
<reference evidence="13 24" key="4">
    <citation type="journal article" date="2017" name="N. Engl. J. Med.">
        <title>Transmission of Extensively Drug-Resistant Tuberculosis in South Africa.</title>
        <authorList>
            <person name="Shah N.S."/>
            <person name="Auld S.C."/>
            <person name="Brust J.C."/>
            <person name="Mathema B."/>
            <person name="Ismail N."/>
            <person name="Moodley P."/>
            <person name="Mlisana K."/>
            <person name="Allana S."/>
            <person name="Campbell A."/>
            <person name="Mthiyane T."/>
            <person name="Morris N."/>
            <person name="Mpangase P."/>
            <person name="van der Meulen H."/>
            <person name="Omar S.V."/>
            <person name="Brown T.S."/>
            <person name="Narechania A."/>
            <person name="Shaskina E."/>
            <person name="Kapwata T."/>
            <person name="Kreiswirth B."/>
            <person name="Gandhi N.R."/>
        </authorList>
    </citation>
    <scope>NUCLEOTIDE SEQUENCE [LARGE SCALE GENOMIC DNA]</scope>
    <source>
        <strain evidence="13 24">32301_S10</strain>
    </source>
</reference>
<protein>
    <submittedName>
        <fullName evidence="3 14">Phosphotyrosine protein phosphatase</fullName>
    </submittedName>
    <submittedName>
        <fullName evidence="11 12">Tyrosine-protein phosphatase</fullName>
        <ecNumber evidence="3 12">3.1.3.48</ecNumber>
    </submittedName>
</protein>
<reference evidence="14 25" key="7">
    <citation type="submission" date="2018-08" db="EMBL/GenBank/DDBJ databases">
        <authorList>
            <person name="Fokvardsen B D."/>
            <person name="Norman A."/>
        </authorList>
    </citation>
    <scope>NUCLEOTIDE SEQUENCE [LARGE SCALE GENOMIC DNA]</scope>
    <source>
        <strain evidence="14 25">DKC2</strain>
    </source>
</reference>
<dbReference type="Proteomes" id="UP000671119">
    <property type="component" value="Unassembled WGS sequence"/>
</dbReference>
<dbReference type="EMBL" id="CFOE01000457">
    <property type="protein sequence ID" value="CFE41625.1"/>
    <property type="molecule type" value="Genomic_DNA"/>
</dbReference>
<dbReference type="EMBL" id="CSAJ01000282">
    <property type="protein sequence ID" value="COW30025.1"/>
    <property type="molecule type" value="Genomic_DNA"/>
</dbReference>
<evidence type="ECO:0000313" key="16">
    <source>
        <dbReference type="Proteomes" id="UP000044938"/>
    </source>
</evidence>
<dbReference type="OMA" id="HTIFDFR"/>